<evidence type="ECO:0000259" key="3">
    <source>
        <dbReference type="PROSITE" id="PS50893"/>
    </source>
</evidence>
<dbReference type="PATRIC" id="fig|888050.3.peg.1156"/>
<evidence type="ECO:0000313" key="5">
    <source>
        <dbReference type="Proteomes" id="UP000013015"/>
    </source>
</evidence>
<proteinExistence type="predicted"/>
<keyword evidence="1" id="KW-0547">Nucleotide-binding</keyword>
<dbReference type="InterPro" id="IPR003593">
    <property type="entry name" value="AAA+_ATPase"/>
</dbReference>
<dbReference type="eggNOG" id="COG1131">
    <property type="taxonomic scope" value="Bacteria"/>
</dbReference>
<dbReference type="Pfam" id="PF00005">
    <property type="entry name" value="ABC_tran"/>
    <property type="match status" value="1"/>
</dbReference>
<keyword evidence="2" id="KW-0067">ATP-binding</keyword>
<name>N6WCI3_9ACTO</name>
<dbReference type="Gene3D" id="3.40.50.300">
    <property type="entry name" value="P-loop containing nucleotide triphosphate hydrolases"/>
    <property type="match status" value="1"/>
</dbReference>
<accession>N6WCI3</accession>
<dbReference type="HOGENOM" id="CLU_000604_1_2_11"/>
<organism evidence="4 5">
    <name type="scientific">Schaalia cardiffensis F0333</name>
    <dbReference type="NCBI Taxonomy" id="888050"/>
    <lineage>
        <taxon>Bacteria</taxon>
        <taxon>Bacillati</taxon>
        <taxon>Actinomycetota</taxon>
        <taxon>Actinomycetes</taxon>
        <taxon>Actinomycetales</taxon>
        <taxon>Actinomycetaceae</taxon>
        <taxon>Schaalia</taxon>
    </lineage>
</organism>
<dbReference type="Proteomes" id="UP000013015">
    <property type="component" value="Unassembled WGS sequence"/>
</dbReference>
<evidence type="ECO:0000256" key="2">
    <source>
        <dbReference type="ARBA" id="ARBA00022840"/>
    </source>
</evidence>
<keyword evidence="5" id="KW-1185">Reference proteome</keyword>
<dbReference type="SUPFAM" id="SSF52540">
    <property type="entry name" value="P-loop containing nucleoside triphosphate hydrolases"/>
    <property type="match status" value="1"/>
</dbReference>
<reference evidence="4 5" key="1">
    <citation type="submission" date="2013-03" db="EMBL/GenBank/DDBJ databases">
        <title>Reference genome for the Human Microbiome Project.</title>
        <authorList>
            <person name="Aqrawi P."/>
            <person name="Ayvaz T."/>
            <person name="Bess C."/>
            <person name="Blankenburg K."/>
            <person name="Coyle M."/>
            <person name="Deng J."/>
            <person name="Forbes L."/>
            <person name="Fowler G."/>
            <person name="Francisco L."/>
            <person name="Fu Q."/>
            <person name="Gibbs R."/>
            <person name="Gross S."/>
            <person name="Gubbala S."/>
            <person name="Hale W."/>
            <person name="Hemphill L."/>
            <person name="Highlander S."/>
            <person name="Hirani K."/>
            <person name="Jackson L."/>
            <person name="Jakkamsetti A."/>
            <person name="Javaid M."/>
            <person name="Jayaseelan J.C."/>
            <person name="Jiang H."/>
            <person name="Joshi V."/>
            <person name="Korchina V."/>
            <person name="Kovar C."/>
            <person name="Lara F."/>
            <person name="Lee S."/>
            <person name="Liu Y."/>
            <person name="Mata R."/>
            <person name="Mathew T."/>
            <person name="Munidasa M."/>
            <person name="Muzny D."/>
            <person name="Nazareth L."/>
            <person name="Ngo R."/>
            <person name="Nguyen L."/>
            <person name="Nguyen N."/>
            <person name="Okwuonu G."/>
            <person name="Ongeri F."/>
            <person name="Palculict T."/>
            <person name="Patil S."/>
            <person name="Petrosino J."/>
            <person name="Pham C."/>
            <person name="Pham P."/>
            <person name="Pu L.-L."/>
            <person name="Qin X."/>
            <person name="Qu J."/>
            <person name="Reid J."/>
            <person name="Ross M."/>
            <person name="Ruth R."/>
            <person name="Saada N."/>
            <person name="San Lucas F."/>
            <person name="Santibanez J."/>
            <person name="Shang Y."/>
            <person name="Simmons D."/>
            <person name="Song X.-Z."/>
            <person name="Tang L.-Y."/>
            <person name="Thornton R."/>
            <person name="Warren J."/>
            <person name="Weissenberger G."/>
            <person name="Wilczek-Boney K."/>
            <person name="Worley K."/>
            <person name="Youmans B."/>
            <person name="Zhang J."/>
            <person name="Zhang L."/>
            <person name="Zhao Z."/>
            <person name="Zhou C."/>
            <person name="Zhu D."/>
            <person name="Zhu Y."/>
        </authorList>
    </citation>
    <scope>NUCLEOTIDE SEQUENCE [LARGE SCALE GENOMIC DNA]</scope>
    <source>
        <strain evidence="4 5">F0333</strain>
    </source>
</reference>
<dbReference type="PROSITE" id="PS50893">
    <property type="entry name" value="ABC_TRANSPORTER_2"/>
    <property type="match status" value="1"/>
</dbReference>
<dbReference type="OrthoDB" id="9804819at2"/>
<dbReference type="GO" id="GO:0016887">
    <property type="term" value="F:ATP hydrolysis activity"/>
    <property type="evidence" value="ECO:0007669"/>
    <property type="project" value="InterPro"/>
</dbReference>
<dbReference type="PANTHER" id="PTHR43158">
    <property type="entry name" value="SKFA PEPTIDE EXPORT ATP-BINDING PROTEIN SKFE"/>
    <property type="match status" value="1"/>
</dbReference>
<dbReference type="PANTHER" id="PTHR43158:SF2">
    <property type="entry name" value="SKFA PEPTIDE EXPORT ATP-BINDING PROTEIN SKFE"/>
    <property type="match status" value="1"/>
</dbReference>
<dbReference type="STRING" id="888050.HMPREF9004_1216"/>
<dbReference type="InterPro" id="IPR027417">
    <property type="entry name" value="P-loop_NTPase"/>
</dbReference>
<evidence type="ECO:0000256" key="1">
    <source>
        <dbReference type="ARBA" id="ARBA00022741"/>
    </source>
</evidence>
<gene>
    <name evidence="4" type="ORF">HMPREF9004_1216</name>
</gene>
<dbReference type="SMART" id="SM00382">
    <property type="entry name" value="AAA"/>
    <property type="match status" value="1"/>
</dbReference>
<evidence type="ECO:0000313" key="4">
    <source>
        <dbReference type="EMBL" id="ENO17944.1"/>
    </source>
</evidence>
<dbReference type="GO" id="GO:0005524">
    <property type="term" value="F:ATP binding"/>
    <property type="evidence" value="ECO:0007669"/>
    <property type="project" value="UniProtKB-KW"/>
</dbReference>
<dbReference type="RefSeq" id="WP_005963383.1">
    <property type="nucleotide sequence ID" value="NZ_CP040505.1"/>
</dbReference>
<comment type="caution">
    <text evidence="4">The sequence shown here is derived from an EMBL/GenBank/DDBJ whole genome shotgun (WGS) entry which is preliminary data.</text>
</comment>
<dbReference type="InterPro" id="IPR003439">
    <property type="entry name" value="ABC_transporter-like_ATP-bd"/>
</dbReference>
<sequence length="290" mass="31334">MIRIDSLSHTYPRQKEPALDSFSLELAEGAITGFIGPNGSGKTTLFKALAGRILPSSGQVLIDGRPAGREKLIAHCLYVGDDKDLSPVSAKNALLYARCRPTWDEAIFTRLAQRFELSFKGTLSRRSLGQRALFTAALGLASGAPITLLDEPSGNLDVPTRLALAEEIIRVNAEAEGARTILISSHIVSELESLIEHVVVLKKGRLVKAMPAEELRSAAIALVGDPTTIRAALASEAKTRILDERPLGRLAEIRIIGHTPELLESLSRSGIEIQPLSFQDAFVSLISEEK</sequence>
<feature type="domain" description="ABC transporter" evidence="3">
    <location>
        <begin position="2"/>
        <end position="228"/>
    </location>
</feature>
<dbReference type="AlphaFoldDB" id="N6WCI3"/>
<protein>
    <recommendedName>
        <fullName evidence="3">ABC transporter domain-containing protein</fullName>
    </recommendedName>
</protein>
<dbReference type="EMBL" id="AQHZ01000021">
    <property type="protein sequence ID" value="ENO17944.1"/>
    <property type="molecule type" value="Genomic_DNA"/>
</dbReference>